<organism evidence="1 2">
    <name type="scientific">Novosphingobium malaysiense</name>
    <dbReference type="NCBI Taxonomy" id="1348853"/>
    <lineage>
        <taxon>Bacteria</taxon>
        <taxon>Pseudomonadati</taxon>
        <taxon>Pseudomonadota</taxon>
        <taxon>Alphaproteobacteria</taxon>
        <taxon>Sphingomonadales</taxon>
        <taxon>Sphingomonadaceae</taxon>
        <taxon>Novosphingobium</taxon>
    </lineage>
</organism>
<keyword evidence="2" id="KW-1185">Reference proteome</keyword>
<sequence length="385" mass="42808">MAELTGEDEFFNHQIVNTFAAVGTADRGWTEKAWFALMRKDGSLQASFGLGKYANRNVVDGFAGVQIGTRQMTVRASRMLSSEPGSMGVGPLGYAVVTPLEAIRLTLDQNEAQPLRFDLTFTATMPAFFEKRDVVIHQGRVASDVIRFHQAGTVSGWIEIEGQRHDVRPDDWFGFRDRSWGIREHVGQDPADLVPGNIGASGGNKAGSAFHFNWLVSRIERPDGSAYDLAYYFRDFGGEGPPEFFSGYINESDGRQIPILHLYPEVEYRASDRAAMRGRIHAVLAGKGASTQTRTFEFEAIDPDMGFRLHPGMYGAWKGQIHGSYKGESFLDGETIEDVNSPAKLAETYRWQIRDRPVRIREGENSGFGDMESIILGDYPGVTFV</sequence>
<name>A0A0B1ZM81_9SPHN</name>
<dbReference type="STRING" id="1348853.LK12_16015"/>
<gene>
    <name evidence="1" type="ORF">LK12_16015</name>
</gene>
<reference evidence="1 2" key="1">
    <citation type="submission" date="2014-10" db="EMBL/GenBank/DDBJ databases">
        <title>Genome sequence of Novosphingobium malaysiense MUSC 273(T).</title>
        <authorList>
            <person name="Lee L.-H."/>
        </authorList>
    </citation>
    <scope>NUCLEOTIDE SEQUENCE [LARGE SCALE GENOMIC DNA]</scope>
    <source>
        <strain evidence="1 2">MUSC 273</strain>
    </source>
</reference>
<evidence type="ECO:0008006" key="3">
    <source>
        <dbReference type="Google" id="ProtNLM"/>
    </source>
</evidence>
<dbReference type="AlphaFoldDB" id="A0A0B1ZM81"/>
<dbReference type="Proteomes" id="UP000031057">
    <property type="component" value="Unassembled WGS sequence"/>
</dbReference>
<accession>A0A0B1ZM81</accession>
<evidence type="ECO:0000313" key="1">
    <source>
        <dbReference type="EMBL" id="KHK90434.1"/>
    </source>
</evidence>
<proteinExistence type="predicted"/>
<comment type="caution">
    <text evidence="1">The sequence shown here is derived from an EMBL/GenBank/DDBJ whole genome shotgun (WGS) entry which is preliminary data.</text>
</comment>
<evidence type="ECO:0000313" key="2">
    <source>
        <dbReference type="Proteomes" id="UP000031057"/>
    </source>
</evidence>
<protein>
    <recommendedName>
        <fullName evidence="3">AttH domain-containing protein</fullName>
    </recommendedName>
</protein>
<dbReference type="SUPFAM" id="SSF159245">
    <property type="entry name" value="AttH-like"/>
    <property type="match status" value="1"/>
</dbReference>
<dbReference type="EMBL" id="JTDI01000005">
    <property type="protein sequence ID" value="KHK90434.1"/>
    <property type="molecule type" value="Genomic_DNA"/>
</dbReference>